<evidence type="ECO:0000256" key="10">
    <source>
        <dbReference type="ARBA" id="ARBA00023004"/>
    </source>
</evidence>
<dbReference type="GO" id="GO:0022904">
    <property type="term" value="P:respiratory electron transport chain"/>
    <property type="evidence" value="ECO:0007669"/>
    <property type="project" value="InterPro"/>
</dbReference>
<feature type="transmembrane region" description="Helical" evidence="13">
    <location>
        <begin position="20"/>
        <end position="41"/>
    </location>
</feature>
<keyword evidence="7" id="KW-0479">Metal-binding</keyword>
<evidence type="ECO:0000256" key="8">
    <source>
        <dbReference type="ARBA" id="ARBA00022982"/>
    </source>
</evidence>
<dbReference type="GO" id="GO:0046872">
    <property type="term" value="F:metal ion binding"/>
    <property type="evidence" value="ECO:0007669"/>
    <property type="project" value="UniProtKB-KW"/>
</dbReference>
<evidence type="ECO:0000256" key="7">
    <source>
        <dbReference type="ARBA" id="ARBA00022723"/>
    </source>
</evidence>
<keyword evidence="5" id="KW-0349">Heme</keyword>
<dbReference type="GO" id="GO:0020037">
    <property type="term" value="F:heme binding"/>
    <property type="evidence" value="ECO:0007669"/>
    <property type="project" value="TreeGrafter"/>
</dbReference>
<evidence type="ECO:0000256" key="6">
    <source>
        <dbReference type="ARBA" id="ARBA00022692"/>
    </source>
</evidence>
<reference evidence="15" key="1">
    <citation type="submission" date="2018-07" db="EMBL/GenBank/DDBJ databases">
        <title>Genome assembly of strain Ka43.</title>
        <authorList>
            <person name="Kukolya J."/>
            <person name="Nagy I."/>
            <person name="Horvath B."/>
            <person name="Toth A."/>
        </authorList>
    </citation>
    <scope>NUCLEOTIDE SEQUENCE</scope>
    <source>
        <strain evidence="15">KB43</strain>
    </source>
</reference>
<comment type="caution">
    <text evidence="15">The sequence shown here is derived from an EMBL/GenBank/DDBJ whole genome shotgun (WGS) entry which is preliminary data.</text>
</comment>
<dbReference type="InterPro" id="IPR016174">
    <property type="entry name" value="Di-haem_cyt_TM"/>
</dbReference>
<dbReference type="InterPro" id="IPR011577">
    <property type="entry name" value="Cyt_b561_bac/Ni-Hgenase"/>
</dbReference>
<feature type="transmembrane region" description="Helical" evidence="13">
    <location>
        <begin position="147"/>
        <end position="168"/>
    </location>
</feature>
<gene>
    <name evidence="15" type="ORF">C4F51_00215</name>
</gene>
<dbReference type="PANTHER" id="PTHR30529">
    <property type="entry name" value="CYTOCHROME B561"/>
    <property type="match status" value="1"/>
</dbReference>
<dbReference type="Pfam" id="PF01292">
    <property type="entry name" value="Ni_hydr_CYTB"/>
    <property type="match status" value="1"/>
</dbReference>
<evidence type="ECO:0000256" key="3">
    <source>
        <dbReference type="ARBA" id="ARBA00022448"/>
    </source>
</evidence>
<keyword evidence="11 13" id="KW-0472">Membrane</keyword>
<dbReference type="RefSeq" id="WP_193906074.1">
    <property type="nucleotide sequence ID" value="NZ_PRDL01000001.1"/>
</dbReference>
<evidence type="ECO:0000313" key="16">
    <source>
        <dbReference type="Proteomes" id="UP000652567"/>
    </source>
</evidence>
<dbReference type="PANTHER" id="PTHR30529:SF1">
    <property type="entry name" value="CYTOCHROME B561 HOMOLOG 2"/>
    <property type="match status" value="1"/>
</dbReference>
<dbReference type="EMBL" id="PRDL01000001">
    <property type="protein sequence ID" value="MBE8715610.1"/>
    <property type="molecule type" value="Genomic_DNA"/>
</dbReference>
<feature type="transmembrane region" description="Helical" evidence="13">
    <location>
        <begin position="53"/>
        <end position="72"/>
    </location>
</feature>
<dbReference type="InterPro" id="IPR052168">
    <property type="entry name" value="Cytochrome_b561_oxidase"/>
</dbReference>
<evidence type="ECO:0000256" key="9">
    <source>
        <dbReference type="ARBA" id="ARBA00022989"/>
    </source>
</evidence>
<comment type="similarity">
    <text evidence="12">Belongs to the cytochrome b561 family.</text>
</comment>
<dbReference type="AlphaFoldDB" id="A0A928V1W1"/>
<feature type="domain" description="Cytochrome b561 bacterial/Ni-hydrogenase" evidence="14">
    <location>
        <begin position="12"/>
        <end position="184"/>
    </location>
</feature>
<evidence type="ECO:0000259" key="14">
    <source>
        <dbReference type="Pfam" id="PF01292"/>
    </source>
</evidence>
<organism evidence="15 16">
    <name type="scientific">Cellvibrio polysaccharolyticus</name>
    <dbReference type="NCBI Taxonomy" id="2082724"/>
    <lineage>
        <taxon>Bacteria</taxon>
        <taxon>Pseudomonadati</taxon>
        <taxon>Pseudomonadota</taxon>
        <taxon>Gammaproteobacteria</taxon>
        <taxon>Cellvibrionales</taxon>
        <taxon>Cellvibrionaceae</taxon>
        <taxon>Cellvibrio</taxon>
    </lineage>
</organism>
<keyword evidence="4" id="KW-1003">Cell membrane</keyword>
<evidence type="ECO:0000256" key="2">
    <source>
        <dbReference type="ARBA" id="ARBA00004651"/>
    </source>
</evidence>
<evidence type="ECO:0000256" key="12">
    <source>
        <dbReference type="ARBA" id="ARBA00037975"/>
    </source>
</evidence>
<keyword evidence="3" id="KW-0813">Transport</keyword>
<dbReference type="GO" id="GO:0005886">
    <property type="term" value="C:plasma membrane"/>
    <property type="evidence" value="ECO:0007669"/>
    <property type="project" value="UniProtKB-SubCell"/>
</dbReference>
<keyword evidence="6 13" id="KW-0812">Transmembrane</keyword>
<evidence type="ECO:0000256" key="1">
    <source>
        <dbReference type="ARBA" id="ARBA00001970"/>
    </source>
</evidence>
<evidence type="ECO:0000256" key="11">
    <source>
        <dbReference type="ARBA" id="ARBA00023136"/>
    </source>
</evidence>
<evidence type="ECO:0000313" key="15">
    <source>
        <dbReference type="EMBL" id="MBE8715610.1"/>
    </source>
</evidence>
<dbReference type="GO" id="GO:0009055">
    <property type="term" value="F:electron transfer activity"/>
    <property type="evidence" value="ECO:0007669"/>
    <property type="project" value="InterPro"/>
</dbReference>
<proteinExistence type="inferred from homology"/>
<name>A0A928V1W1_9GAMM</name>
<comment type="subcellular location">
    <subcellularLocation>
        <location evidence="2">Cell membrane</location>
        <topology evidence="2">Multi-pass membrane protein</topology>
    </subcellularLocation>
</comment>
<evidence type="ECO:0000256" key="13">
    <source>
        <dbReference type="SAM" id="Phobius"/>
    </source>
</evidence>
<evidence type="ECO:0000256" key="4">
    <source>
        <dbReference type="ARBA" id="ARBA00022475"/>
    </source>
</evidence>
<keyword evidence="16" id="KW-1185">Reference proteome</keyword>
<comment type="cofactor">
    <cofactor evidence="1">
        <name>heme b</name>
        <dbReference type="ChEBI" id="CHEBI:60344"/>
    </cofactor>
</comment>
<keyword evidence="8" id="KW-0249">Electron transport</keyword>
<dbReference type="Proteomes" id="UP000652567">
    <property type="component" value="Unassembled WGS sequence"/>
</dbReference>
<evidence type="ECO:0000256" key="5">
    <source>
        <dbReference type="ARBA" id="ARBA00022617"/>
    </source>
</evidence>
<dbReference type="SUPFAM" id="SSF81342">
    <property type="entry name" value="Transmembrane di-heme cytochromes"/>
    <property type="match status" value="1"/>
</dbReference>
<keyword evidence="10" id="KW-0408">Iron</keyword>
<keyword evidence="9 13" id="KW-1133">Transmembrane helix</keyword>
<protein>
    <submittedName>
        <fullName evidence="15">Cytochrome b</fullName>
    </submittedName>
</protein>
<accession>A0A928V1W1</accession>
<sequence>MSAQLPLADNRHYTATAKWLHWSMAALWLAAWVLGVLAVYWRDTLNPHHGLTFWHKAIASTLLFLIVIRLAWRWTHPVPSLPDTMSAQMQLLAHRGHRLLYAVALIALPISGWAWSSVADKPIMVLGWFSLPHILPTWPEAYDTVKWLHISLAWFCGALVGGHILVALKHHWRDRDGVLESMLPRRRH</sequence>
<feature type="transmembrane region" description="Helical" evidence="13">
    <location>
        <begin position="99"/>
        <end position="116"/>
    </location>
</feature>